<protein>
    <submittedName>
        <fullName evidence="2">Tryptophan 2,3-dioxygenase</fullName>
    </submittedName>
</protein>
<evidence type="ECO:0000313" key="3">
    <source>
        <dbReference type="EMBL" id="WTZ14459.1"/>
    </source>
</evidence>
<reference evidence="2" key="1">
    <citation type="submission" date="2022-10" db="EMBL/GenBank/DDBJ databases">
        <title>The complete genomes of actinobacterial strains from the NBC collection.</title>
        <authorList>
            <person name="Joergensen T.S."/>
            <person name="Alvarez Arevalo M."/>
            <person name="Sterndorff E.B."/>
            <person name="Faurdal D."/>
            <person name="Vuksanovic O."/>
            <person name="Mourched A.-S."/>
            <person name="Charusanti P."/>
            <person name="Shaw S."/>
            <person name="Blin K."/>
            <person name="Weber T."/>
        </authorList>
    </citation>
    <scope>NUCLEOTIDE SEQUENCE</scope>
    <source>
        <strain evidence="2">NBC_01393</strain>
    </source>
</reference>
<evidence type="ECO:0000256" key="1">
    <source>
        <dbReference type="SAM" id="MobiDB-lite"/>
    </source>
</evidence>
<gene>
    <name evidence="2" type="ORF">OG699_00415</name>
    <name evidence="3" type="ORF">OG699_44850</name>
</gene>
<dbReference type="AlphaFoldDB" id="A0AAU3HMK8"/>
<dbReference type="GO" id="GO:0020037">
    <property type="term" value="F:heme binding"/>
    <property type="evidence" value="ECO:0007669"/>
    <property type="project" value="InterPro"/>
</dbReference>
<dbReference type="SUPFAM" id="SSF140959">
    <property type="entry name" value="Indolic compounds 2,3-dioxygenase-like"/>
    <property type="match status" value="1"/>
</dbReference>
<dbReference type="Gene3D" id="1.20.58.480">
    <property type="match status" value="1"/>
</dbReference>
<name>A0AAU3HMK8_9ACTN</name>
<dbReference type="PANTHER" id="PTHR10138:SF0">
    <property type="entry name" value="TRYPTOPHAN 2,3-DIOXYGENASE"/>
    <property type="match status" value="1"/>
</dbReference>
<proteinExistence type="predicted"/>
<feature type="compositionally biased region" description="Low complexity" evidence="1">
    <location>
        <begin position="410"/>
        <end position="425"/>
    </location>
</feature>
<dbReference type="EMBL" id="CP109546">
    <property type="protein sequence ID" value="WTZ14459.1"/>
    <property type="molecule type" value="Genomic_DNA"/>
</dbReference>
<dbReference type="PANTHER" id="PTHR10138">
    <property type="entry name" value="TRYPTOPHAN 2,3-DIOXYGENASE"/>
    <property type="match status" value="1"/>
</dbReference>
<dbReference type="InterPro" id="IPR004981">
    <property type="entry name" value="Trp_2_3_dOase"/>
</dbReference>
<accession>A0AAU3HMK8</accession>
<dbReference type="GO" id="GO:0019442">
    <property type="term" value="P:L-tryptophan catabolic process to acetyl-CoA"/>
    <property type="evidence" value="ECO:0007669"/>
    <property type="project" value="TreeGrafter"/>
</dbReference>
<dbReference type="GO" id="GO:0019441">
    <property type="term" value="P:L-tryptophan catabolic process to kynurenine"/>
    <property type="evidence" value="ECO:0007669"/>
    <property type="project" value="InterPro"/>
</dbReference>
<evidence type="ECO:0000313" key="2">
    <source>
        <dbReference type="EMBL" id="WTZ06628.1"/>
    </source>
</evidence>
<dbReference type="EMBL" id="CP109546">
    <property type="protein sequence ID" value="WTZ06628.1"/>
    <property type="molecule type" value="Genomic_DNA"/>
</dbReference>
<feature type="region of interest" description="Disordered" evidence="1">
    <location>
        <begin position="406"/>
        <end position="425"/>
    </location>
</feature>
<dbReference type="GO" id="GO:0046872">
    <property type="term" value="F:metal ion binding"/>
    <property type="evidence" value="ECO:0007669"/>
    <property type="project" value="InterPro"/>
</dbReference>
<dbReference type="InterPro" id="IPR037217">
    <property type="entry name" value="Trp/Indoleamine_2_3_dOase-like"/>
</dbReference>
<sequence length="425" mass="46757">MEGTEDPLWRELSDWRDSGAGPDFPYDSVVDRLRDVGKHFLPPPLLEILAEFRESLTGRDSHLALFLDVLLDKYDGRYDYPSYTALPLLRRLVPEGPGNRQTHRHRRDRTVLLLLADLVSFEGLALDGTPAGPREMPPAAALVDKRLRLAVRVMEPAALRVLDGAVDPVSVASTPGRTPARKLAEGVLATVTAGERLCLRTSMQPVYVLHDEYLFLRVLQSFEATFTFMARTLRTAVQLLRDRHPGDAATLIASVSDVLRESLPLFSLLATMQPGSFREFRKYTEGASAIQSEGYKTFESFCSTPARARLDSPAFTSVPNVREAVLDGRDTVQGSWEDVIAGGRLSEPDAAAVRAAVRQLEAVHQRWKQTHYRLAVRMIGTRTGTGSTEGVPYLKSVIANRLFPGTGHGPAAAPQPALEQQPAVG</sequence>
<dbReference type="GO" id="GO:0004833">
    <property type="term" value="F:L-tryptophan 2,3-dioxygenase activity"/>
    <property type="evidence" value="ECO:0007669"/>
    <property type="project" value="InterPro"/>
</dbReference>
<organism evidence="2">
    <name type="scientific">Streptomyces sp. NBC_01393</name>
    <dbReference type="NCBI Taxonomy" id="2903851"/>
    <lineage>
        <taxon>Bacteria</taxon>
        <taxon>Bacillati</taxon>
        <taxon>Actinomycetota</taxon>
        <taxon>Actinomycetes</taxon>
        <taxon>Kitasatosporales</taxon>
        <taxon>Streptomycetaceae</taxon>
        <taxon>Streptomyces</taxon>
    </lineage>
</organism>